<dbReference type="InterPro" id="IPR005114">
    <property type="entry name" value="Helicase_assoc"/>
</dbReference>
<feature type="domain" description="Helicase C-terminal" evidence="2">
    <location>
        <begin position="320"/>
        <end position="510"/>
    </location>
</feature>
<accession>A0ABW7YCJ0</accession>
<dbReference type="PROSITE" id="PS51194">
    <property type="entry name" value="HELICASE_CTER"/>
    <property type="match status" value="1"/>
</dbReference>
<dbReference type="InterPro" id="IPR014001">
    <property type="entry name" value="Helicase_ATP-bd"/>
</dbReference>
<dbReference type="Gene3D" id="3.40.50.300">
    <property type="entry name" value="P-loop containing nucleotide triphosphate hydrolases"/>
    <property type="match status" value="2"/>
</dbReference>
<gene>
    <name evidence="3" type="ORF">ACIA8P_36775</name>
</gene>
<name>A0ABW7YCJ0_STRCE</name>
<keyword evidence="4" id="KW-1185">Reference proteome</keyword>
<sequence length="829" mass="91346">MEPSLPPAAEPQPLTAQDLHTLGLDLPSRRGRHPKPVSLYEDQQEALRRILKHLSRPGTRGSYVAATGTGKTLVASRAARQLARRLLFVVPTLDLAAQTALALRRDGHREPLVIVSSMDAAAHDALAQARVASVTDYRLLASLLAAVGTGPKALPGLTVVCTYDSLDKIENTQHTSHQVPPFDLAVMDEAHRIAGRSDKKWAAVHDTTRIRADRRLYMTATPRIFAAPDLAESANLSRPRGRLLTAGEGSEARANSMDNPAVYGKKIFEYPLARAIEDGRVADYRIIVPTLTDDDLRARLNLPAPGTTTDQQPATDEALRTTALHLAVLKAMTTHQQHRVLVYFNLVEDAKRFARELPHTLRRLRSHADLRPDIDPRVFFVHGDMPSAQRADTFAQFAASSCAILTNAKVIAEGVDIPSVDAIVFADPTRSVIRCVQALGRALRLSVSGKIASLVIPVYIPPGTDLSDILGTAYEPVWAISTALASHDHRILERLPGKANRLPKEISDLIQHRWHFDFTVHPEHVARALDLTSFNPHDTAVSRSRRAGLAAAQAYHDTHHHLDVPADYTDPYGYALGSFITAMRDARTAGRLDAAWAAELDALDMIWDKHDAAWRAQITAATDYHRAHGHLAAPATTPTGAWLAEQRSLAARRGFDPARAAALTAIDPDWQLPHGPDWHRKYHLLRTHLAAGNDPAALERHTVLDTVKIGSWLHRQLTGWSSLAPRQRLLLTDIGLTPQTHPLTMSRRSRRTFAQTVQILELFLHREHRAPTAREEITVDGERVKIGPWLAKTRSQHRAGQLPQEHAALVASLFDGDWIDEGALPASLP</sequence>
<dbReference type="RefSeq" id="WP_398660562.1">
    <property type="nucleotide sequence ID" value="NZ_JBITDC010000018.1"/>
</dbReference>
<dbReference type="PANTHER" id="PTHR47396:SF1">
    <property type="entry name" value="ATP-DEPENDENT HELICASE IRC3-RELATED"/>
    <property type="match status" value="1"/>
</dbReference>
<dbReference type="InterPro" id="IPR006935">
    <property type="entry name" value="Helicase/UvrB_N"/>
</dbReference>
<dbReference type="Pfam" id="PF04851">
    <property type="entry name" value="ResIII"/>
    <property type="match status" value="1"/>
</dbReference>
<dbReference type="SUPFAM" id="SSF52540">
    <property type="entry name" value="P-loop containing nucleoside triphosphate hydrolases"/>
    <property type="match status" value="1"/>
</dbReference>
<comment type="caution">
    <text evidence="3">The sequence shown here is derived from an EMBL/GenBank/DDBJ whole genome shotgun (WGS) entry which is preliminary data.</text>
</comment>
<dbReference type="InterPro" id="IPR001650">
    <property type="entry name" value="Helicase_C-like"/>
</dbReference>
<reference evidence="3 4" key="1">
    <citation type="submission" date="2024-10" db="EMBL/GenBank/DDBJ databases">
        <title>The Natural Products Discovery Center: Release of the First 8490 Sequenced Strains for Exploring Actinobacteria Biosynthetic Diversity.</title>
        <authorList>
            <person name="Kalkreuter E."/>
            <person name="Kautsar S.A."/>
            <person name="Yang D."/>
            <person name="Bader C.D."/>
            <person name="Teijaro C.N."/>
            <person name="Fluegel L."/>
            <person name="Davis C.M."/>
            <person name="Simpson J.R."/>
            <person name="Lauterbach L."/>
            <person name="Steele A.D."/>
            <person name="Gui C."/>
            <person name="Meng S."/>
            <person name="Li G."/>
            <person name="Viehrig K."/>
            <person name="Ye F."/>
            <person name="Su P."/>
            <person name="Kiefer A.F."/>
            <person name="Nichols A."/>
            <person name="Cepeda A.J."/>
            <person name="Yan W."/>
            <person name="Fan B."/>
            <person name="Jiang Y."/>
            <person name="Adhikari A."/>
            <person name="Zheng C.-J."/>
            <person name="Schuster L."/>
            <person name="Cowan T.M."/>
            <person name="Smanski M.J."/>
            <person name="Chevrette M.G."/>
            <person name="De Carvalho L.P.S."/>
            <person name="Shen B."/>
        </authorList>
    </citation>
    <scope>NUCLEOTIDE SEQUENCE [LARGE SCALE GENOMIC DNA]</scope>
    <source>
        <strain evidence="3 4">NPDC051599</strain>
    </source>
</reference>
<dbReference type="Pfam" id="PF00271">
    <property type="entry name" value="Helicase_C"/>
    <property type="match status" value="1"/>
</dbReference>
<dbReference type="Proteomes" id="UP001612415">
    <property type="component" value="Unassembled WGS sequence"/>
</dbReference>
<dbReference type="Pfam" id="PF03457">
    <property type="entry name" value="HA"/>
    <property type="match status" value="2"/>
</dbReference>
<dbReference type="PANTHER" id="PTHR47396">
    <property type="entry name" value="TYPE I RESTRICTION ENZYME ECOKI R PROTEIN"/>
    <property type="match status" value="1"/>
</dbReference>
<dbReference type="PROSITE" id="PS51192">
    <property type="entry name" value="HELICASE_ATP_BIND_1"/>
    <property type="match status" value="1"/>
</dbReference>
<dbReference type="SMART" id="SM00487">
    <property type="entry name" value="DEXDc"/>
    <property type="match status" value="1"/>
</dbReference>
<organism evidence="3 4">
    <name type="scientific">Streptomyces cellulosae</name>
    <dbReference type="NCBI Taxonomy" id="1968"/>
    <lineage>
        <taxon>Bacteria</taxon>
        <taxon>Bacillati</taxon>
        <taxon>Actinomycetota</taxon>
        <taxon>Actinomycetes</taxon>
        <taxon>Kitasatosporales</taxon>
        <taxon>Streptomycetaceae</taxon>
        <taxon>Streptomyces</taxon>
    </lineage>
</organism>
<evidence type="ECO:0000313" key="4">
    <source>
        <dbReference type="Proteomes" id="UP001612415"/>
    </source>
</evidence>
<feature type="domain" description="Helicase ATP-binding" evidence="1">
    <location>
        <begin position="52"/>
        <end position="240"/>
    </location>
</feature>
<dbReference type="EMBL" id="JBITDC010000018">
    <property type="protein sequence ID" value="MFI5680114.1"/>
    <property type="molecule type" value="Genomic_DNA"/>
</dbReference>
<evidence type="ECO:0000259" key="2">
    <source>
        <dbReference type="PROSITE" id="PS51194"/>
    </source>
</evidence>
<dbReference type="SMART" id="SM00490">
    <property type="entry name" value="HELICc"/>
    <property type="match status" value="1"/>
</dbReference>
<dbReference type="InterPro" id="IPR027417">
    <property type="entry name" value="P-loop_NTPase"/>
</dbReference>
<evidence type="ECO:0000313" key="3">
    <source>
        <dbReference type="EMBL" id="MFI5680114.1"/>
    </source>
</evidence>
<proteinExistence type="predicted"/>
<dbReference type="InterPro" id="IPR050742">
    <property type="entry name" value="Helicase_Restrict-Modif_Enz"/>
</dbReference>
<evidence type="ECO:0000259" key="1">
    <source>
        <dbReference type="PROSITE" id="PS51192"/>
    </source>
</evidence>
<protein>
    <submittedName>
        <fullName evidence="3">Helicase associated domain protein</fullName>
    </submittedName>
</protein>